<gene>
    <name evidence="1" type="ORF">EHS11_07520</name>
</gene>
<dbReference type="Proteomes" id="UP000298264">
    <property type="component" value="Unassembled WGS sequence"/>
</dbReference>
<dbReference type="OrthoDB" id="330052at2"/>
<evidence type="ECO:0000313" key="2">
    <source>
        <dbReference type="Proteomes" id="UP000298264"/>
    </source>
</evidence>
<dbReference type="RefSeq" id="WP_135763767.1">
    <property type="nucleotide sequence ID" value="NZ_RQHV01000042.1"/>
</dbReference>
<name>A0A4R9LS66_9LEPT</name>
<sequence>MISCSNVGINGGDVLTGKETIQRIRNAKLGRLAACGRYTDVQIYFVNDAANSIEKQYPADYYSEKDVKTCTDNILITPCNSETLECKLKPKTIWSGSFLQGGF</sequence>
<dbReference type="AlphaFoldDB" id="A0A4R9LS66"/>
<accession>A0A4R9LS66</accession>
<organism evidence="1 2">
    <name type="scientific">Leptospira ilyithenensis</name>
    <dbReference type="NCBI Taxonomy" id="2484901"/>
    <lineage>
        <taxon>Bacteria</taxon>
        <taxon>Pseudomonadati</taxon>
        <taxon>Spirochaetota</taxon>
        <taxon>Spirochaetia</taxon>
        <taxon>Leptospirales</taxon>
        <taxon>Leptospiraceae</taxon>
        <taxon>Leptospira</taxon>
    </lineage>
</organism>
<evidence type="ECO:0008006" key="3">
    <source>
        <dbReference type="Google" id="ProtNLM"/>
    </source>
</evidence>
<proteinExistence type="predicted"/>
<reference evidence="1" key="1">
    <citation type="journal article" date="2019" name="PLoS Negl. Trop. Dis.">
        <title>Revisiting the worldwide diversity of Leptospira species in the environment.</title>
        <authorList>
            <person name="Vincent A.T."/>
            <person name="Schiettekatte O."/>
            <person name="Bourhy P."/>
            <person name="Veyrier F.J."/>
            <person name="Picardeau M."/>
        </authorList>
    </citation>
    <scope>NUCLEOTIDE SEQUENCE [LARGE SCALE GENOMIC DNA]</scope>
    <source>
        <strain evidence="1">201400974</strain>
    </source>
</reference>
<dbReference type="EMBL" id="RQHV01000042">
    <property type="protein sequence ID" value="TGN11008.1"/>
    <property type="molecule type" value="Genomic_DNA"/>
</dbReference>
<protein>
    <recommendedName>
        <fullName evidence="3">TIGR04452 family lipoprotein</fullName>
    </recommendedName>
</protein>
<keyword evidence="2" id="KW-1185">Reference proteome</keyword>
<comment type="caution">
    <text evidence="1">The sequence shown here is derived from an EMBL/GenBank/DDBJ whole genome shotgun (WGS) entry which is preliminary data.</text>
</comment>
<evidence type="ECO:0000313" key="1">
    <source>
        <dbReference type="EMBL" id="TGN11008.1"/>
    </source>
</evidence>